<evidence type="ECO:0000313" key="10">
    <source>
        <dbReference type="Proteomes" id="UP000236893"/>
    </source>
</evidence>
<dbReference type="HAMAP" id="MF_01114">
    <property type="entry name" value="RecX"/>
    <property type="match status" value="1"/>
</dbReference>
<dbReference type="InterPro" id="IPR036388">
    <property type="entry name" value="WH-like_DNA-bd_sf"/>
</dbReference>
<name>A0A2S5A643_9SPHI</name>
<dbReference type="InterPro" id="IPR053926">
    <property type="entry name" value="RecX_HTH_1st"/>
</dbReference>
<evidence type="ECO:0000256" key="4">
    <source>
        <dbReference type="ARBA" id="ARBA00022490"/>
    </source>
</evidence>
<protein>
    <recommendedName>
        <fullName evidence="3 5">Regulatory protein RecX</fullName>
    </recommendedName>
</protein>
<dbReference type="AlphaFoldDB" id="A0A2S5A643"/>
<evidence type="ECO:0000256" key="5">
    <source>
        <dbReference type="HAMAP-Rule" id="MF_01114"/>
    </source>
</evidence>
<dbReference type="PANTHER" id="PTHR33602">
    <property type="entry name" value="REGULATORY PROTEIN RECX FAMILY PROTEIN"/>
    <property type="match status" value="1"/>
</dbReference>
<evidence type="ECO:0000259" key="6">
    <source>
        <dbReference type="Pfam" id="PF02631"/>
    </source>
</evidence>
<gene>
    <name evidence="5" type="primary">recX</name>
    <name evidence="9" type="ORF">C3K47_07350</name>
</gene>
<dbReference type="Proteomes" id="UP000236893">
    <property type="component" value="Unassembled WGS sequence"/>
</dbReference>
<evidence type="ECO:0000313" key="9">
    <source>
        <dbReference type="EMBL" id="POY37573.1"/>
    </source>
</evidence>
<keyword evidence="10" id="KW-1185">Reference proteome</keyword>
<evidence type="ECO:0000259" key="8">
    <source>
        <dbReference type="Pfam" id="PF21982"/>
    </source>
</evidence>
<dbReference type="GO" id="GO:0005737">
    <property type="term" value="C:cytoplasm"/>
    <property type="evidence" value="ECO:0007669"/>
    <property type="project" value="UniProtKB-SubCell"/>
</dbReference>
<dbReference type="InterPro" id="IPR053925">
    <property type="entry name" value="RecX_HTH_3rd"/>
</dbReference>
<dbReference type="EMBL" id="PQVF01000004">
    <property type="protein sequence ID" value="POY37573.1"/>
    <property type="molecule type" value="Genomic_DNA"/>
</dbReference>
<accession>A0A2S5A643</accession>
<comment type="subcellular location">
    <subcellularLocation>
        <location evidence="1 5">Cytoplasm</location>
    </subcellularLocation>
</comment>
<comment type="function">
    <text evidence="5">Modulates RecA activity.</text>
</comment>
<evidence type="ECO:0000256" key="3">
    <source>
        <dbReference type="ARBA" id="ARBA00018111"/>
    </source>
</evidence>
<comment type="similarity">
    <text evidence="2 5">Belongs to the RecX family.</text>
</comment>
<dbReference type="PANTHER" id="PTHR33602:SF1">
    <property type="entry name" value="REGULATORY PROTEIN RECX FAMILY PROTEIN"/>
    <property type="match status" value="1"/>
</dbReference>
<dbReference type="InterPro" id="IPR053924">
    <property type="entry name" value="RecX_HTH_2nd"/>
</dbReference>
<feature type="domain" description="RecX second three-helical" evidence="6">
    <location>
        <begin position="63"/>
        <end position="104"/>
    </location>
</feature>
<dbReference type="Pfam" id="PF21981">
    <property type="entry name" value="RecX_HTH3"/>
    <property type="match status" value="1"/>
</dbReference>
<sequence length="163" mass="19247">MLHDESPKKRLTNPKIALEKAAKFCAYQERSQQEVRNKLYEWGLWTDAVEEIISDLIINNFINEERFSKAYSLGKFRMKQWGRIKIKQGLKLKGVSENLIKKGLASINAEDYEQTLIQLYVKRAGQEKESDTYKRKFKLSQYLISRGFESDLVWEVINEHLKK</sequence>
<feature type="domain" description="RecX first three-helical" evidence="8">
    <location>
        <begin position="17"/>
        <end position="56"/>
    </location>
</feature>
<dbReference type="Pfam" id="PF21982">
    <property type="entry name" value="RecX_HTH1"/>
    <property type="match status" value="1"/>
</dbReference>
<evidence type="ECO:0000256" key="1">
    <source>
        <dbReference type="ARBA" id="ARBA00004496"/>
    </source>
</evidence>
<dbReference type="Gene3D" id="1.10.10.10">
    <property type="entry name" value="Winged helix-like DNA-binding domain superfamily/Winged helix DNA-binding domain"/>
    <property type="match status" value="3"/>
</dbReference>
<dbReference type="RefSeq" id="WP_103788480.1">
    <property type="nucleotide sequence ID" value="NZ_PQVF01000004.1"/>
</dbReference>
<proteinExistence type="inferred from homology"/>
<dbReference type="GO" id="GO:0006282">
    <property type="term" value="P:regulation of DNA repair"/>
    <property type="evidence" value="ECO:0007669"/>
    <property type="project" value="UniProtKB-UniRule"/>
</dbReference>
<organism evidence="9 10">
    <name type="scientific">Solitalea longa</name>
    <dbReference type="NCBI Taxonomy" id="2079460"/>
    <lineage>
        <taxon>Bacteria</taxon>
        <taxon>Pseudomonadati</taxon>
        <taxon>Bacteroidota</taxon>
        <taxon>Sphingobacteriia</taxon>
        <taxon>Sphingobacteriales</taxon>
        <taxon>Sphingobacteriaceae</taxon>
        <taxon>Solitalea</taxon>
    </lineage>
</organism>
<evidence type="ECO:0000256" key="2">
    <source>
        <dbReference type="ARBA" id="ARBA00009695"/>
    </source>
</evidence>
<dbReference type="OrthoDB" id="1523826at2"/>
<keyword evidence="4 5" id="KW-0963">Cytoplasm</keyword>
<evidence type="ECO:0000259" key="7">
    <source>
        <dbReference type="Pfam" id="PF21981"/>
    </source>
</evidence>
<reference evidence="9 10" key="1">
    <citation type="submission" date="2018-01" db="EMBL/GenBank/DDBJ databases">
        <authorList>
            <person name="Gaut B.S."/>
            <person name="Morton B.R."/>
            <person name="Clegg M.T."/>
            <person name="Duvall M.R."/>
        </authorList>
    </citation>
    <scope>NUCLEOTIDE SEQUENCE [LARGE SCALE GENOMIC DNA]</scope>
    <source>
        <strain evidence="9 10">HR-AV</strain>
    </source>
</reference>
<dbReference type="InterPro" id="IPR003783">
    <property type="entry name" value="Regulatory_RecX"/>
</dbReference>
<dbReference type="Pfam" id="PF02631">
    <property type="entry name" value="RecX_HTH2"/>
    <property type="match status" value="1"/>
</dbReference>
<feature type="domain" description="RecX third three-helical" evidence="7">
    <location>
        <begin position="111"/>
        <end position="157"/>
    </location>
</feature>
<comment type="caution">
    <text evidence="9">The sequence shown here is derived from an EMBL/GenBank/DDBJ whole genome shotgun (WGS) entry which is preliminary data.</text>
</comment>